<dbReference type="PANTHER" id="PTHR46140">
    <property type="entry name" value="VACUOLAR TRANSPORTER CHAPERONE 1-RELATED"/>
    <property type="match status" value="1"/>
</dbReference>
<evidence type="ECO:0000256" key="7">
    <source>
        <dbReference type="SAM" id="Phobius"/>
    </source>
</evidence>
<evidence type="ECO:0000256" key="1">
    <source>
        <dbReference type="ARBA" id="ARBA00004128"/>
    </source>
</evidence>
<evidence type="ECO:0000256" key="2">
    <source>
        <dbReference type="ARBA" id="ARBA00022554"/>
    </source>
</evidence>
<comment type="caution">
    <text evidence="9">The sequence shown here is derived from an EMBL/GenBank/DDBJ whole genome shotgun (WGS) entry which is preliminary data.</text>
</comment>
<keyword evidence="3 7" id="KW-0812">Transmembrane</keyword>
<feature type="transmembrane region" description="Helical" evidence="7">
    <location>
        <begin position="443"/>
        <end position="466"/>
    </location>
</feature>
<feature type="region of interest" description="Disordered" evidence="6">
    <location>
        <begin position="291"/>
        <end position="326"/>
    </location>
</feature>
<accession>A0AAE0PLM2</accession>
<dbReference type="Proteomes" id="UP001281003">
    <property type="component" value="Unassembled WGS sequence"/>
</dbReference>
<evidence type="ECO:0000256" key="6">
    <source>
        <dbReference type="SAM" id="MobiDB-lite"/>
    </source>
</evidence>
<evidence type="ECO:0000256" key="5">
    <source>
        <dbReference type="ARBA" id="ARBA00023136"/>
    </source>
</evidence>
<proteinExistence type="predicted"/>
<dbReference type="AlphaFoldDB" id="A0AAE0PLM2"/>
<dbReference type="GO" id="GO:0006799">
    <property type="term" value="P:polyphosphate biosynthetic process"/>
    <property type="evidence" value="ECO:0007669"/>
    <property type="project" value="UniProtKB-ARBA"/>
</dbReference>
<evidence type="ECO:0000256" key="4">
    <source>
        <dbReference type="ARBA" id="ARBA00022989"/>
    </source>
</evidence>
<keyword evidence="4 7" id="KW-1133">Transmembrane helix</keyword>
<evidence type="ECO:0000259" key="8">
    <source>
        <dbReference type="PROSITE" id="PS51382"/>
    </source>
</evidence>
<gene>
    <name evidence="9" type="ORF">B0T20DRAFT_346419</name>
</gene>
<name>A0AAE0PLM2_SORBR</name>
<evidence type="ECO:0000256" key="3">
    <source>
        <dbReference type="ARBA" id="ARBA00022692"/>
    </source>
</evidence>
<sequence length="503" mass="56247">MKFGEQFDRESVPQWRIHNIDYNSLKHHIKAHTTRSQGAAIAIPGHQGAALSKFEDGLYDELCRQHDRVDLFVSSKADEIARRIQHLSNQIHALIVRCAASPRERASPKRQRRFAKYEEELLECGDEIHALQRFVNAQTVAFRKILKKYRKWTGSATLGSRFRETVLANPKSFTKRDFSQLQSQHDDLLQTVRAASPRNSSRSGSSSPPTQPATPTRPARAGEQRLLPSVAIVAEEDAAPTGYWNEYDHGSEAGDDPRDEYAIYVNPDEEMSFPGVSSIMNWISTPVKKIMGRSQEPSPNGRAANEGTEQQPLLGGSSRNQSTDRYGATLVPPSYFTYPPGVAYTDTDIDDDNVSDRFTNSPPHSFRRGRGRPERRGSYGYASSEEFPESGYRSLEQQRIARHRDEMLFWGTWGCYLVTFVLMGIATMLIMTGRHKMRLEVDAGVTVGIVTSLGTAVAALCLWNSRHESQAPSIWGEIAVWVTFVVACVGNAILLVMMVGKAP</sequence>
<dbReference type="Pfam" id="PF03105">
    <property type="entry name" value="SPX"/>
    <property type="match status" value="1"/>
</dbReference>
<feature type="domain" description="SPX" evidence="8">
    <location>
        <begin position="1"/>
        <end position="163"/>
    </location>
</feature>
<keyword evidence="2" id="KW-0926">Vacuole</keyword>
<organism evidence="9 10">
    <name type="scientific">Sordaria brevicollis</name>
    <dbReference type="NCBI Taxonomy" id="83679"/>
    <lineage>
        <taxon>Eukaryota</taxon>
        <taxon>Fungi</taxon>
        <taxon>Dikarya</taxon>
        <taxon>Ascomycota</taxon>
        <taxon>Pezizomycotina</taxon>
        <taxon>Sordariomycetes</taxon>
        <taxon>Sordariomycetidae</taxon>
        <taxon>Sordariales</taxon>
        <taxon>Sordariaceae</taxon>
        <taxon>Sordaria</taxon>
    </lineage>
</organism>
<feature type="compositionally biased region" description="Polar residues" evidence="6">
    <location>
        <begin position="307"/>
        <end position="324"/>
    </location>
</feature>
<feature type="region of interest" description="Disordered" evidence="6">
    <location>
        <begin position="194"/>
        <end position="222"/>
    </location>
</feature>
<dbReference type="PANTHER" id="PTHR46140:SF1">
    <property type="entry name" value="VACUOLAR TRANSPORTER CHAPERONE COMPLEX SUBUNIT 4-RELATED"/>
    <property type="match status" value="1"/>
</dbReference>
<feature type="transmembrane region" description="Helical" evidence="7">
    <location>
        <begin position="407"/>
        <end position="431"/>
    </location>
</feature>
<reference evidence="9" key="1">
    <citation type="journal article" date="2023" name="Mol. Phylogenet. Evol.">
        <title>Genome-scale phylogeny and comparative genomics of the fungal order Sordariales.</title>
        <authorList>
            <person name="Hensen N."/>
            <person name="Bonometti L."/>
            <person name="Westerberg I."/>
            <person name="Brannstrom I.O."/>
            <person name="Guillou S."/>
            <person name="Cros-Aarteil S."/>
            <person name="Calhoun S."/>
            <person name="Haridas S."/>
            <person name="Kuo A."/>
            <person name="Mondo S."/>
            <person name="Pangilinan J."/>
            <person name="Riley R."/>
            <person name="LaButti K."/>
            <person name="Andreopoulos B."/>
            <person name="Lipzen A."/>
            <person name="Chen C."/>
            <person name="Yan M."/>
            <person name="Daum C."/>
            <person name="Ng V."/>
            <person name="Clum A."/>
            <person name="Steindorff A."/>
            <person name="Ohm R.A."/>
            <person name="Martin F."/>
            <person name="Silar P."/>
            <person name="Natvig D.O."/>
            <person name="Lalanne C."/>
            <person name="Gautier V."/>
            <person name="Ament-Velasquez S.L."/>
            <person name="Kruys A."/>
            <person name="Hutchinson M.I."/>
            <person name="Powell A.J."/>
            <person name="Barry K."/>
            <person name="Miller A.N."/>
            <person name="Grigoriev I.V."/>
            <person name="Debuchy R."/>
            <person name="Gladieux P."/>
            <person name="Hiltunen Thoren M."/>
            <person name="Johannesson H."/>
        </authorList>
    </citation>
    <scope>NUCLEOTIDE SEQUENCE</scope>
    <source>
        <strain evidence="9">FGSC 1904</strain>
    </source>
</reference>
<keyword evidence="10" id="KW-1185">Reference proteome</keyword>
<dbReference type="EMBL" id="JAUTDP010000002">
    <property type="protein sequence ID" value="KAK3402077.1"/>
    <property type="molecule type" value="Genomic_DNA"/>
</dbReference>
<feature type="region of interest" description="Disordered" evidence="6">
    <location>
        <begin position="347"/>
        <end position="386"/>
    </location>
</feature>
<dbReference type="CDD" id="cd14474">
    <property type="entry name" value="SPX_YDR089W"/>
    <property type="match status" value="1"/>
</dbReference>
<protein>
    <submittedName>
        <fullName evidence="9">SPX domain-containing protein</fullName>
    </submittedName>
</protein>
<reference evidence="9" key="2">
    <citation type="submission" date="2023-07" db="EMBL/GenBank/DDBJ databases">
        <authorList>
            <consortium name="Lawrence Berkeley National Laboratory"/>
            <person name="Haridas S."/>
            <person name="Hensen N."/>
            <person name="Bonometti L."/>
            <person name="Westerberg I."/>
            <person name="Brannstrom I.O."/>
            <person name="Guillou S."/>
            <person name="Cros-Aarteil S."/>
            <person name="Calhoun S."/>
            <person name="Kuo A."/>
            <person name="Mondo S."/>
            <person name="Pangilinan J."/>
            <person name="Riley R."/>
            <person name="LaButti K."/>
            <person name="Andreopoulos B."/>
            <person name="Lipzen A."/>
            <person name="Chen C."/>
            <person name="Yanf M."/>
            <person name="Daum C."/>
            <person name="Ng V."/>
            <person name="Clum A."/>
            <person name="Steindorff A."/>
            <person name="Ohm R."/>
            <person name="Martin F."/>
            <person name="Silar P."/>
            <person name="Natvig D."/>
            <person name="Lalanne C."/>
            <person name="Gautier V."/>
            <person name="Ament-velasquez S.L."/>
            <person name="Kruys A."/>
            <person name="Hutchinson M.I."/>
            <person name="Powell A.J."/>
            <person name="Barry K."/>
            <person name="Miller A.N."/>
            <person name="Grigoriev I.V."/>
            <person name="Debuchy R."/>
            <person name="Gladieux P."/>
            <person name="Thoren M.H."/>
            <person name="Johannesson H."/>
        </authorList>
    </citation>
    <scope>NUCLEOTIDE SEQUENCE</scope>
    <source>
        <strain evidence="9">FGSC 1904</strain>
    </source>
</reference>
<feature type="compositionally biased region" description="Low complexity" evidence="6">
    <location>
        <begin position="194"/>
        <end position="221"/>
    </location>
</feature>
<dbReference type="GO" id="GO:0005774">
    <property type="term" value="C:vacuolar membrane"/>
    <property type="evidence" value="ECO:0007669"/>
    <property type="project" value="UniProtKB-SubCell"/>
</dbReference>
<comment type="subcellular location">
    <subcellularLocation>
        <location evidence="1">Vacuole membrane</location>
        <topology evidence="1">Multi-pass membrane protein</topology>
    </subcellularLocation>
</comment>
<evidence type="ECO:0000313" key="9">
    <source>
        <dbReference type="EMBL" id="KAK3402077.1"/>
    </source>
</evidence>
<feature type="transmembrane region" description="Helical" evidence="7">
    <location>
        <begin position="478"/>
        <end position="499"/>
    </location>
</feature>
<keyword evidence="5 7" id="KW-0472">Membrane</keyword>
<evidence type="ECO:0000313" key="10">
    <source>
        <dbReference type="Proteomes" id="UP001281003"/>
    </source>
</evidence>
<dbReference type="InterPro" id="IPR051572">
    <property type="entry name" value="VTC_Complex_Subunit"/>
</dbReference>
<dbReference type="PROSITE" id="PS51382">
    <property type="entry name" value="SPX"/>
    <property type="match status" value="1"/>
</dbReference>
<dbReference type="InterPro" id="IPR004331">
    <property type="entry name" value="SPX_dom"/>
</dbReference>